<evidence type="ECO:0000313" key="8">
    <source>
        <dbReference type="Proteomes" id="UP001183615"/>
    </source>
</evidence>
<dbReference type="PANTHER" id="PTHR23513:SF11">
    <property type="entry name" value="STAPHYLOFERRIN A TRANSPORTER"/>
    <property type="match status" value="1"/>
</dbReference>
<feature type="transmembrane region" description="Helical" evidence="6">
    <location>
        <begin position="218"/>
        <end position="238"/>
    </location>
</feature>
<feature type="transmembrane region" description="Helical" evidence="6">
    <location>
        <begin position="77"/>
        <end position="95"/>
    </location>
</feature>
<evidence type="ECO:0000256" key="1">
    <source>
        <dbReference type="ARBA" id="ARBA00004651"/>
    </source>
</evidence>
<accession>A0ABU2SCZ3</accession>
<keyword evidence="8" id="KW-1185">Reference proteome</keyword>
<gene>
    <name evidence="7" type="ORF">RM779_30265</name>
</gene>
<feature type="transmembrane region" description="Helical" evidence="6">
    <location>
        <begin position="101"/>
        <end position="120"/>
    </location>
</feature>
<evidence type="ECO:0000256" key="5">
    <source>
        <dbReference type="ARBA" id="ARBA00023136"/>
    </source>
</evidence>
<keyword evidence="4 6" id="KW-1133">Transmembrane helix</keyword>
<feature type="transmembrane region" description="Helical" evidence="6">
    <location>
        <begin position="302"/>
        <end position="320"/>
    </location>
</feature>
<dbReference type="Gene3D" id="1.20.1250.20">
    <property type="entry name" value="MFS general substrate transporter like domains"/>
    <property type="match status" value="1"/>
</dbReference>
<feature type="transmembrane region" description="Helical" evidence="6">
    <location>
        <begin position="46"/>
        <end position="70"/>
    </location>
</feature>
<feature type="transmembrane region" description="Helical" evidence="6">
    <location>
        <begin position="244"/>
        <end position="267"/>
    </location>
</feature>
<dbReference type="SUPFAM" id="SSF103473">
    <property type="entry name" value="MFS general substrate transporter"/>
    <property type="match status" value="1"/>
</dbReference>
<sequence length="409" mass="41862">MQTYRELFRVPGFTPLFTATGVQIAAGTVEGLALGTLVYESTGSPLLSAVSMFGASFSQVAGATLLMSAADRLRPRAVLTAAPLLFGGGALLLAVPGLPVWATLLVILGTGLVTSVTGGLRWGLLLRMLPEGGYVLGRSVFAMASGLTQIGGFAVGGLLIAFASARGALLISAALFAFSALVTRLGLADRPPAGTGRASVRETWRVNRHLMSCPARRSLYVALWVPNGLIVGCEALFVPYAPDAAGVLFVAAALGMLIGDAAMGRFVPAAWRPRLITPLRLLLAVPFLLFALPAALRLPLPLAAAAALIACTGYSASLLLQEQLIARTPGHVRGQALGLQSAGTMTMQAVGATLAGAVAQWLPPGAAMGVMAAASLLVSLALTPALVRLARTPPTPGRARSSADSRPAS</sequence>
<feature type="transmembrane region" description="Helical" evidence="6">
    <location>
        <begin position="168"/>
        <end position="187"/>
    </location>
</feature>
<feature type="transmembrane region" description="Helical" evidence="6">
    <location>
        <begin position="7"/>
        <end position="26"/>
    </location>
</feature>
<dbReference type="Proteomes" id="UP001183615">
    <property type="component" value="Unassembled WGS sequence"/>
</dbReference>
<keyword evidence="5 6" id="KW-0472">Membrane</keyword>
<dbReference type="RefSeq" id="WP_311620994.1">
    <property type="nucleotide sequence ID" value="NZ_JAVREV010000023.1"/>
</dbReference>
<evidence type="ECO:0000256" key="2">
    <source>
        <dbReference type="ARBA" id="ARBA00022475"/>
    </source>
</evidence>
<proteinExistence type="predicted"/>
<dbReference type="EMBL" id="JAVREV010000023">
    <property type="protein sequence ID" value="MDT0446847.1"/>
    <property type="molecule type" value="Genomic_DNA"/>
</dbReference>
<comment type="caution">
    <text evidence="7">The sequence shown here is derived from an EMBL/GenBank/DDBJ whole genome shotgun (WGS) entry which is preliminary data.</text>
</comment>
<protein>
    <submittedName>
        <fullName evidence="7">MFS transporter</fullName>
    </submittedName>
</protein>
<feature type="transmembrane region" description="Helical" evidence="6">
    <location>
        <begin position="140"/>
        <end position="162"/>
    </location>
</feature>
<feature type="transmembrane region" description="Helical" evidence="6">
    <location>
        <begin position="279"/>
        <end position="296"/>
    </location>
</feature>
<feature type="transmembrane region" description="Helical" evidence="6">
    <location>
        <begin position="341"/>
        <end position="362"/>
    </location>
</feature>
<dbReference type="PANTHER" id="PTHR23513">
    <property type="entry name" value="INTEGRAL MEMBRANE EFFLUX PROTEIN-RELATED"/>
    <property type="match status" value="1"/>
</dbReference>
<evidence type="ECO:0000256" key="6">
    <source>
        <dbReference type="SAM" id="Phobius"/>
    </source>
</evidence>
<evidence type="ECO:0000256" key="4">
    <source>
        <dbReference type="ARBA" id="ARBA00022989"/>
    </source>
</evidence>
<evidence type="ECO:0000256" key="3">
    <source>
        <dbReference type="ARBA" id="ARBA00022692"/>
    </source>
</evidence>
<feature type="transmembrane region" description="Helical" evidence="6">
    <location>
        <begin position="368"/>
        <end position="390"/>
    </location>
</feature>
<keyword evidence="2" id="KW-1003">Cell membrane</keyword>
<reference evidence="8" key="1">
    <citation type="submission" date="2023-07" db="EMBL/GenBank/DDBJ databases">
        <title>30 novel species of actinomycetes from the DSMZ collection.</title>
        <authorList>
            <person name="Nouioui I."/>
        </authorList>
    </citation>
    <scope>NUCLEOTIDE SEQUENCE [LARGE SCALE GENOMIC DNA]</scope>
    <source>
        <strain evidence="8">DSM 41886</strain>
    </source>
</reference>
<comment type="subcellular location">
    <subcellularLocation>
        <location evidence="1">Cell membrane</location>
        <topology evidence="1">Multi-pass membrane protein</topology>
    </subcellularLocation>
</comment>
<dbReference type="InterPro" id="IPR036259">
    <property type="entry name" value="MFS_trans_sf"/>
</dbReference>
<keyword evidence="3 6" id="KW-0812">Transmembrane</keyword>
<evidence type="ECO:0000313" key="7">
    <source>
        <dbReference type="EMBL" id="MDT0446847.1"/>
    </source>
</evidence>
<organism evidence="7 8">
    <name type="scientific">Streptomyces johnsoniae</name>
    <dbReference type="NCBI Taxonomy" id="3075532"/>
    <lineage>
        <taxon>Bacteria</taxon>
        <taxon>Bacillati</taxon>
        <taxon>Actinomycetota</taxon>
        <taxon>Actinomycetes</taxon>
        <taxon>Kitasatosporales</taxon>
        <taxon>Streptomycetaceae</taxon>
        <taxon>Streptomyces</taxon>
    </lineage>
</organism>
<name>A0ABU2SCZ3_9ACTN</name>